<feature type="transmembrane region" description="Helical" evidence="3">
    <location>
        <begin position="38"/>
        <end position="63"/>
    </location>
</feature>
<reference evidence="6 7" key="1">
    <citation type="submission" date="2021-01" db="EMBL/GenBank/DDBJ databases">
        <title>Whole genome shotgun sequence of Verrucosispora lutea NBRC 106530.</title>
        <authorList>
            <person name="Komaki H."/>
            <person name="Tamura T."/>
        </authorList>
    </citation>
    <scope>NUCLEOTIDE SEQUENCE [LARGE SCALE GENOMIC DNA]</scope>
    <source>
        <strain evidence="6 7">NBRC 106530</strain>
    </source>
</reference>
<dbReference type="InterPro" id="IPR045087">
    <property type="entry name" value="Cu-oxidase_fam"/>
</dbReference>
<protein>
    <submittedName>
        <fullName evidence="6">Uncharacterized protein</fullName>
    </submittedName>
</protein>
<dbReference type="InterPro" id="IPR011707">
    <property type="entry name" value="Cu-oxidase-like_N"/>
</dbReference>
<dbReference type="EMBL" id="BOPB01000033">
    <property type="protein sequence ID" value="GIJ24442.1"/>
    <property type="molecule type" value="Genomic_DNA"/>
</dbReference>
<feature type="transmembrane region" description="Helical" evidence="3">
    <location>
        <begin position="75"/>
        <end position="95"/>
    </location>
</feature>
<dbReference type="RefSeq" id="WP_204004105.1">
    <property type="nucleotide sequence ID" value="NZ_BOPB01000033.1"/>
</dbReference>
<keyword evidence="7" id="KW-1185">Reference proteome</keyword>
<dbReference type="Pfam" id="PF07731">
    <property type="entry name" value="Cu-oxidase_2"/>
    <property type="match status" value="1"/>
</dbReference>
<organism evidence="6 7">
    <name type="scientific">Micromonospora lutea</name>
    <dbReference type="NCBI Taxonomy" id="419825"/>
    <lineage>
        <taxon>Bacteria</taxon>
        <taxon>Bacillati</taxon>
        <taxon>Actinomycetota</taxon>
        <taxon>Actinomycetes</taxon>
        <taxon>Micromonosporales</taxon>
        <taxon>Micromonosporaceae</taxon>
        <taxon>Micromonospora</taxon>
    </lineage>
</organism>
<dbReference type="PROSITE" id="PS00080">
    <property type="entry name" value="MULTICOPPER_OXIDASE2"/>
    <property type="match status" value="1"/>
</dbReference>
<keyword evidence="3" id="KW-0472">Membrane</keyword>
<dbReference type="PANTHER" id="PTHR11709">
    <property type="entry name" value="MULTI-COPPER OXIDASE"/>
    <property type="match status" value="1"/>
</dbReference>
<dbReference type="InterPro" id="IPR008972">
    <property type="entry name" value="Cupredoxin"/>
</dbReference>
<dbReference type="Proteomes" id="UP000643165">
    <property type="component" value="Unassembled WGS sequence"/>
</dbReference>
<evidence type="ECO:0000259" key="4">
    <source>
        <dbReference type="Pfam" id="PF07731"/>
    </source>
</evidence>
<evidence type="ECO:0000313" key="6">
    <source>
        <dbReference type="EMBL" id="GIJ24442.1"/>
    </source>
</evidence>
<dbReference type="SUPFAM" id="SSF49503">
    <property type="entry name" value="Cupredoxins"/>
    <property type="match status" value="3"/>
</dbReference>
<dbReference type="InterPro" id="IPR002355">
    <property type="entry name" value="Cu_oxidase_Cu_BS"/>
</dbReference>
<gene>
    <name evidence="6" type="ORF">Vlu01_50660</name>
</gene>
<name>A0ABQ4J2P7_9ACTN</name>
<feature type="transmembrane region" description="Helical" evidence="3">
    <location>
        <begin position="135"/>
        <end position="153"/>
    </location>
</feature>
<keyword evidence="2" id="KW-0560">Oxidoreductase</keyword>
<accession>A0ABQ4J2P7</accession>
<evidence type="ECO:0000259" key="5">
    <source>
        <dbReference type="Pfam" id="PF07732"/>
    </source>
</evidence>
<dbReference type="Gene3D" id="2.60.40.420">
    <property type="entry name" value="Cupredoxins - blue copper proteins"/>
    <property type="match status" value="3"/>
</dbReference>
<evidence type="ECO:0000256" key="3">
    <source>
        <dbReference type="SAM" id="Phobius"/>
    </source>
</evidence>
<feature type="transmembrane region" description="Helical" evidence="3">
    <location>
        <begin position="107"/>
        <end position="129"/>
    </location>
</feature>
<dbReference type="CDD" id="cd04202">
    <property type="entry name" value="CuRO_D2_2dMcoN_like"/>
    <property type="match status" value="1"/>
</dbReference>
<dbReference type="InterPro" id="IPR011706">
    <property type="entry name" value="Cu-oxidase_C"/>
</dbReference>
<feature type="domain" description="Plastocyanin-like" evidence="5">
    <location>
        <begin position="253"/>
        <end position="363"/>
    </location>
</feature>
<proteinExistence type="predicted"/>
<dbReference type="Pfam" id="PF07732">
    <property type="entry name" value="Cu-oxidase_3"/>
    <property type="match status" value="1"/>
</dbReference>
<keyword evidence="1" id="KW-0479">Metal-binding</keyword>
<evidence type="ECO:0000313" key="7">
    <source>
        <dbReference type="Proteomes" id="UP000643165"/>
    </source>
</evidence>
<evidence type="ECO:0000256" key="1">
    <source>
        <dbReference type="ARBA" id="ARBA00022723"/>
    </source>
</evidence>
<feature type="transmembrane region" description="Helical" evidence="3">
    <location>
        <begin position="12"/>
        <end position="29"/>
    </location>
</feature>
<keyword evidence="3" id="KW-1133">Transmembrane helix</keyword>
<keyword evidence="3" id="KW-0812">Transmembrane</keyword>
<evidence type="ECO:0000256" key="2">
    <source>
        <dbReference type="ARBA" id="ARBA00023002"/>
    </source>
</evidence>
<sequence length="655" mass="68449">MTTAALTVLDHTWALLAAAAWLAAGVTAMRRYARAARVLFVAALTLTLAKGVSVALLAGRGWWFVQEKVLLGMPLLAVAAVVAAVVAGPILLTRATGAPRPAGRDRAGVIALFAAGYAALAGFVLTYLVGYPLTLPAALITVGLVVAAVLLTARSVAVPGTDVAEEAKPNAGPPGLSRRGFLGVAGGVVAVGATGTGAGLSVLSSGPAHTAGGGPGPTRGALLSVADLRGPDTPAPGGVRRAYELTARRAAVRLPSGQDVDAWTFDGVAPGPQLTATEGDLIEVSLVNHDIDEGVTLHWHGYDVPCGEDGVAGLSQPVVASGKTFRYRFRADQVGTYWYHTHHVSHIGVRRGLYGVLVVTPRTDPDPADLDLVVPVHTFSGGAAVAGVEHVAAAGATVRLRLVNTDSDPRRFALAGTPFRVVAVDGRDLQGPGETSRTALRVAAGGRRDLVFVMPETPVALFVDGVAAVWLRPSPDAPDGGAGAQDTADWPELDLFTYGTSAPVPLRTATADRHFTLVLDRGVAMVDGRPAFAQTVNGRGHPSIPDQIVSDGDIVRFTVVNRSLETHPWHLHGHPVLILSRNGQPSSGSPLWMDTFDVRPGEVWEVMFQANNRGIWMNHCHNLPHADQGMMLRLRYDGVSTPFHGGHAAGHRHPS</sequence>
<comment type="caution">
    <text evidence="6">The sequence shown here is derived from an EMBL/GenBank/DDBJ whole genome shotgun (WGS) entry which is preliminary data.</text>
</comment>
<feature type="domain" description="Plastocyanin-like" evidence="4">
    <location>
        <begin position="537"/>
        <end position="635"/>
    </location>
</feature>